<protein>
    <recommendedName>
        <fullName evidence="1">DUF7677 domain-containing protein</fullName>
    </recommendedName>
</protein>
<accession>A0A8J3VWQ3</accession>
<dbReference type="Pfam" id="PF24725">
    <property type="entry name" value="DUF7677"/>
    <property type="match status" value="1"/>
</dbReference>
<comment type="caution">
    <text evidence="2">The sequence shown here is derived from an EMBL/GenBank/DDBJ whole genome shotgun (WGS) entry which is preliminary data.</text>
</comment>
<keyword evidence="3" id="KW-1185">Reference proteome</keyword>
<organism evidence="2 3">
    <name type="scientific">Rugosimonospora africana</name>
    <dbReference type="NCBI Taxonomy" id="556532"/>
    <lineage>
        <taxon>Bacteria</taxon>
        <taxon>Bacillati</taxon>
        <taxon>Actinomycetota</taxon>
        <taxon>Actinomycetes</taxon>
        <taxon>Micromonosporales</taxon>
        <taxon>Micromonosporaceae</taxon>
        <taxon>Rugosimonospora</taxon>
    </lineage>
</organism>
<name>A0A8J3VWQ3_9ACTN</name>
<evidence type="ECO:0000313" key="3">
    <source>
        <dbReference type="Proteomes" id="UP000642748"/>
    </source>
</evidence>
<evidence type="ECO:0000313" key="2">
    <source>
        <dbReference type="EMBL" id="GIH21535.1"/>
    </source>
</evidence>
<feature type="domain" description="DUF7677" evidence="1">
    <location>
        <begin position="13"/>
        <end position="91"/>
    </location>
</feature>
<dbReference type="AlphaFoldDB" id="A0A8J3VWQ3"/>
<sequence length="92" mass="10391">MRPSDSSPSTSRTGTLDLELLEDIDYRVALMQFGSALEQTFAIFINVLDVQPDGEVTNTGDAMHRAAQYVRRYCDPTYVVEPPFEAWEMELA</sequence>
<reference evidence="2" key="1">
    <citation type="submission" date="2021-01" db="EMBL/GenBank/DDBJ databases">
        <title>Whole genome shotgun sequence of Rugosimonospora africana NBRC 104875.</title>
        <authorList>
            <person name="Komaki H."/>
            <person name="Tamura T."/>
        </authorList>
    </citation>
    <scope>NUCLEOTIDE SEQUENCE</scope>
    <source>
        <strain evidence="2">NBRC 104875</strain>
    </source>
</reference>
<evidence type="ECO:0000259" key="1">
    <source>
        <dbReference type="Pfam" id="PF24725"/>
    </source>
</evidence>
<dbReference type="EMBL" id="BONZ01000137">
    <property type="protein sequence ID" value="GIH21535.1"/>
    <property type="molecule type" value="Genomic_DNA"/>
</dbReference>
<dbReference type="Proteomes" id="UP000642748">
    <property type="component" value="Unassembled WGS sequence"/>
</dbReference>
<dbReference type="InterPro" id="IPR056094">
    <property type="entry name" value="DUF7677"/>
</dbReference>
<dbReference type="RefSeq" id="WP_203924907.1">
    <property type="nucleotide sequence ID" value="NZ_BONZ01000137.1"/>
</dbReference>
<gene>
    <name evidence="2" type="ORF">Raf01_97070</name>
</gene>
<proteinExistence type="predicted"/>